<gene>
    <name evidence="1" type="ORF">MRATA1EN22A_LOCUS24362</name>
</gene>
<proteinExistence type="predicted"/>
<organism evidence="1 2">
    <name type="scientific">Rangifer tarandus platyrhynchus</name>
    <name type="common">Svalbard reindeer</name>
    <dbReference type="NCBI Taxonomy" id="3082113"/>
    <lineage>
        <taxon>Eukaryota</taxon>
        <taxon>Metazoa</taxon>
        <taxon>Chordata</taxon>
        <taxon>Craniata</taxon>
        <taxon>Vertebrata</taxon>
        <taxon>Euteleostomi</taxon>
        <taxon>Mammalia</taxon>
        <taxon>Eutheria</taxon>
        <taxon>Laurasiatheria</taxon>
        <taxon>Artiodactyla</taxon>
        <taxon>Ruminantia</taxon>
        <taxon>Pecora</taxon>
        <taxon>Cervidae</taxon>
        <taxon>Odocoileinae</taxon>
        <taxon>Rangifer</taxon>
    </lineage>
</organism>
<name>A0AC59ZXL3_RANTA</name>
<evidence type="ECO:0000313" key="1">
    <source>
        <dbReference type="EMBL" id="CAN0528563.1"/>
    </source>
</evidence>
<dbReference type="EMBL" id="OX596089">
    <property type="protein sequence ID" value="CAN0528563.1"/>
    <property type="molecule type" value="Genomic_DNA"/>
</dbReference>
<reference evidence="1" key="2">
    <citation type="submission" date="2025-03" db="EMBL/GenBank/DDBJ databases">
        <authorList>
            <consortium name="ELIXIR-Norway"/>
            <consortium name="Elixir Norway"/>
        </authorList>
    </citation>
    <scope>NUCLEOTIDE SEQUENCE</scope>
</reference>
<accession>A0AC59ZXL3</accession>
<sequence length="156" mass="16737">MPGSNTLSYSLGSSVGYEMVQTQQWQHPSPPRFQSSVALPRLYTHIQSSFYIVAKDHIFRLCNGAPPPRFGKVVSAHGPDTRAPAFPAGPRRGLRSTETRCVHTAGDLSAATSSGHPAATPLSAESKPETHPALQTRVLGLQDLTPPASQLFLARP</sequence>
<evidence type="ECO:0000313" key="2">
    <source>
        <dbReference type="Proteomes" id="UP001162501"/>
    </source>
</evidence>
<reference evidence="1" key="1">
    <citation type="submission" date="2023-05" db="EMBL/GenBank/DDBJ databases">
        <authorList>
            <consortium name="ELIXIR-Norway"/>
        </authorList>
    </citation>
    <scope>NUCLEOTIDE SEQUENCE</scope>
</reference>
<dbReference type="Proteomes" id="UP001162501">
    <property type="component" value="Chromosome 5"/>
</dbReference>
<protein>
    <submittedName>
        <fullName evidence="1">Uncharacterized protein</fullName>
    </submittedName>
</protein>